<keyword evidence="4" id="KW-1185">Reference proteome</keyword>
<accession>A0A062Y1Q7</accession>
<dbReference type="RefSeq" id="WP_038046897.1">
    <property type="nucleotide sequence ID" value="NZ_JMFG01000005.1"/>
</dbReference>
<dbReference type="AlphaFoldDB" id="A0A062Y1Q7"/>
<evidence type="ECO:0000313" key="4">
    <source>
        <dbReference type="Proteomes" id="UP000027284"/>
    </source>
</evidence>
<proteinExistence type="predicted"/>
<comment type="caution">
    <text evidence="3">The sequence shown here is derived from an EMBL/GenBank/DDBJ whole genome shotgun (WGS) entry which is preliminary data.</text>
</comment>
<feature type="region of interest" description="Disordered" evidence="1">
    <location>
        <begin position="113"/>
        <end position="132"/>
    </location>
</feature>
<gene>
    <name evidence="3" type="ORF">EG19_09815</name>
    <name evidence="2" type="ORF">ENQ31_05595</name>
</gene>
<evidence type="ECO:0000313" key="2">
    <source>
        <dbReference type="EMBL" id="HET47617.1"/>
    </source>
</evidence>
<dbReference type="EMBL" id="JMFG01000005">
    <property type="protein sequence ID" value="KDA54710.1"/>
    <property type="molecule type" value="Genomic_DNA"/>
</dbReference>
<protein>
    <submittedName>
        <fullName evidence="3">Uncharacterized protein</fullName>
    </submittedName>
</protein>
<reference evidence="2" key="2">
    <citation type="journal article" date="2020" name="mSystems">
        <title>Genome- and Community-Level Interaction Insights into Carbon Utilization and Element Cycling Functions of Hydrothermarchaeota in Hydrothermal Sediment.</title>
        <authorList>
            <person name="Zhou Z."/>
            <person name="Liu Y."/>
            <person name="Xu W."/>
            <person name="Pan J."/>
            <person name="Luo Z.H."/>
            <person name="Li M."/>
        </authorList>
    </citation>
    <scope>NUCLEOTIDE SEQUENCE [LARGE SCALE GENOMIC DNA]</scope>
    <source>
        <strain evidence="2">SpSt-299</strain>
    </source>
</reference>
<evidence type="ECO:0000313" key="3">
    <source>
        <dbReference type="EMBL" id="KDA54710.1"/>
    </source>
</evidence>
<feature type="compositionally biased region" description="Pro residues" evidence="1">
    <location>
        <begin position="113"/>
        <end position="125"/>
    </location>
</feature>
<organism evidence="3 4">
    <name type="scientific">Thermoanaerobaculum aquaticum</name>
    <dbReference type="NCBI Taxonomy" id="1312852"/>
    <lineage>
        <taxon>Bacteria</taxon>
        <taxon>Pseudomonadati</taxon>
        <taxon>Acidobacteriota</taxon>
        <taxon>Thermoanaerobaculia</taxon>
        <taxon>Thermoanaerobaculales</taxon>
        <taxon>Thermoanaerobaculaceae</taxon>
        <taxon>Thermoanaerobaculum</taxon>
    </lineage>
</organism>
<dbReference type="Proteomes" id="UP000027284">
    <property type="component" value="Unassembled WGS sequence"/>
</dbReference>
<dbReference type="EMBL" id="DSMR01000404">
    <property type="protein sequence ID" value="HET47617.1"/>
    <property type="molecule type" value="Genomic_DNA"/>
</dbReference>
<reference evidence="3 4" key="1">
    <citation type="submission" date="2014-04" db="EMBL/GenBank/DDBJ databases">
        <title>The Genome Sequence of Thermoanaerobaculum aquaticum MP-01, The First Cultivated Group 23 Acidobacterium.</title>
        <authorList>
            <person name="Stamps B.W."/>
            <person name="Losey N.A."/>
            <person name="Lawson P.A."/>
            <person name="Stevenson B.S."/>
        </authorList>
    </citation>
    <scope>NUCLEOTIDE SEQUENCE [LARGE SCALE GENOMIC DNA]</scope>
    <source>
        <strain evidence="3 4">MP-01</strain>
    </source>
</reference>
<evidence type="ECO:0000256" key="1">
    <source>
        <dbReference type="SAM" id="MobiDB-lite"/>
    </source>
</evidence>
<sequence length="323" mass="36902">MVGLAVALPRGATPCTWFLEGDDLFGPVQEVVLTRTEGNETRTILLRYDREGFPVARLAKPPHWGPFGPEKFVFGFSSDLLPADFRVLKVERSGASTWVLRGAEMPPEYQVPFSPPGGPRRPPSGPHLGGFLPGEALPPGSKVVEPGEGPPMEERRVVLEWDAKARRLTMARYEFSLLHTYEFFFDADCRLSLIRHLDDHGELKRVFWRFYEGGCLVREYVWDVRPDVRNEALQTWWGAWLARSWVYLPGGFTTFEINTDPQRPGVDRLVSIDELAFDHYGNWTHRRVRSREWAVFCPVGPPPCDGEVVETRVITYYPEDARQ</sequence>
<dbReference type="STRING" id="1312852.EG19_09815"/>
<name>A0A062Y1Q7_9BACT</name>